<dbReference type="Proteomes" id="UP001632037">
    <property type="component" value="Unassembled WGS sequence"/>
</dbReference>
<accession>A0ABD3G0K8</accession>
<dbReference type="PANTHER" id="PTHR13510">
    <property type="entry name" value="FYVE-FINGER-CONTAINING RAB5 EFFECTOR PROTEIN RABENOSYN-5-RELATED"/>
    <property type="match status" value="1"/>
</dbReference>
<dbReference type="AlphaFoldDB" id="A0ABD3G0K8"/>
<name>A0ABD3G0K8_9STRA</name>
<dbReference type="InterPro" id="IPR052727">
    <property type="entry name" value="Rab4/Rab5_effector"/>
</dbReference>
<keyword evidence="2" id="KW-1185">Reference proteome</keyword>
<comment type="caution">
    <text evidence="1">The sequence shown here is derived from an EMBL/GenBank/DDBJ whole genome shotgun (WGS) entry which is preliminary data.</text>
</comment>
<organism evidence="1 2">
    <name type="scientific">Phytophthora oleae</name>
    <dbReference type="NCBI Taxonomy" id="2107226"/>
    <lineage>
        <taxon>Eukaryota</taxon>
        <taxon>Sar</taxon>
        <taxon>Stramenopiles</taxon>
        <taxon>Oomycota</taxon>
        <taxon>Peronosporomycetes</taxon>
        <taxon>Peronosporales</taxon>
        <taxon>Peronosporaceae</taxon>
        <taxon>Phytophthora</taxon>
    </lineage>
</organism>
<dbReference type="EMBL" id="JBIMZQ010000003">
    <property type="protein sequence ID" value="KAL3672692.1"/>
    <property type="molecule type" value="Genomic_DNA"/>
</dbReference>
<dbReference type="PANTHER" id="PTHR13510:SF44">
    <property type="entry name" value="RABENOSYN-5"/>
    <property type="match status" value="1"/>
</dbReference>
<protein>
    <submittedName>
        <fullName evidence="1">Uncharacterized protein</fullName>
    </submittedName>
</protein>
<evidence type="ECO:0000313" key="2">
    <source>
        <dbReference type="Proteomes" id="UP001632037"/>
    </source>
</evidence>
<reference evidence="1 2" key="1">
    <citation type="submission" date="2024-09" db="EMBL/GenBank/DDBJ databases">
        <title>Genome sequencing and assembly of Phytophthora oleae, isolate VK10A, causative agent of rot of olive drupes.</title>
        <authorList>
            <person name="Conti Taguali S."/>
            <person name="Riolo M."/>
            <person name="La Spada F."/>
            <person name="Cacciola S.O."/>
            <person name="Dionisio G."/>
        </authorList>
    </citation>
    <scope>NUCLEOTIDE SEQUENCE [LARGE SCALE GENOMIC DNA]</scope>
    <source>
        <strain evidence="1 2">VK10A</strain>
    </source>
</reference>
<sequence>MSCRQVEVSCLRFGPSFAFAHFFFLQLRAIDIMLELSPEDQEYCQDVTTQLLDRTLFECEELELDTTQPNCHARLDNRRWKKLQTHSDVTLYADRRPNAAWLPMMHRVDWEHPIAVVAVGDVNGSVDDVLLALLTPDVATQRMRSVLKRRRPEVNCRHDPIVKPTSASPFQYLAVSRSVNAQHWPFTMFLGPREMVLARATGEINSATGTRCGYEMVQSVALRDTYAQSSSLPRSQMIQARLFWEKPDGSVLIYNKFVVDVKKHLPDSVKQGILCRAIMDFWRFIPRSMDLKKLRWCMANRKVLARELQRSTQLLGCAGCGVITQKFMAESAGEAEPGKQCELCNLWLCGASYCRSSCQLKMVCSSETKMYEQTVMVCPRCISLVRSQSAVNVARAELKETSRHCGAITVANWEQDVHVQRHSYEY</sequence>
<gene>
    <name evidence="1" type="ORF">V7S43_001986</name>
</gene>
<evidence type="ECO:0000313" key="1">
    <source>
        <dbReference type="EMBL" id="KAL3672692.1"/>
    </source>
</evidence>
<proteinExistence type="predicted"/>